<organism evidence="2 3">
    <name type="scientific">Mucilaginibacter gynuensis</name>
    <dbReference type="NCBI Taxonomy" id="1302236"/>
    <lineage>
        <taxon>Bacteria</taxon>
        <taxon>Pseudomonadati</taxon>
        <taxon>Bacteroidota</taxon>
        <taxon>Sphingobacteriia</taxon>
        <taxon>Sphingobacteriales</taxon>
        <taxon>Sphingobacteriaceae</taxon>
        <taxon>Mucilaginibacter</taxon>
    </lineage>
</organism>
<protein>
    <submittedName>
        <fullName evidence="2">PIN domain-containing protein</fullName>
    </submittedName>
</protein>
<dbReference type="Pfam" id="PF13470">
    <property type="entry name" value="PIN_3"/>
    <property type="match status" value="1"/>
</dbReference>
<feature type="domain" description="PIN" evidence="1">
    <location>
        <begin position="4"/>
        <end position="117"/>
    </location>
</feature>
<dbReference type="EMBL" id="BAABFT010000004">
    <property type="protein sequence ID" value="GAA4319604.1"/>
    <property type="molecule type" value="Genomic_DNA"/>
</dbReference>
<dbReference type="SUPFAM" id="SSF88723">
    <property type="entry name" value="PIN domain-like"/>
    <property type="match status" value="1"/>
</dbReference>
<sequence>MKSIFIDSDILLDALLKREPFDIWAKGVLMLLDNGEYTGCTSVHSLLNTHYIVKKHVGEKAARASIKVLAQKLNILTEDAAVVDQAIASVFSDLEDAVQYYTAVNGRADVIITRNIKDYKNSAIPVLTAEQFLRTL</sequence>
<dbReference type="InterPro" id="IPR029060">
    <property type="entry name" value="PIN-like_dom_sf"/>
</dbReference>
<accession>A0ABP8G8J4</accession>
<keyword evidence="3" id="KW-1185">Reference proteome</keyword>
<evidence type="ECO:0000313" key="3">
    <source>
        <dbReference type="Proteomes" id="UP001500582"/>
    </source>
</evidence>
<evidence type="ECO:0000313" key="2">
    <source>
        <dbReference type="EMBL" id="GAA4319604.1"/>
    </source>
</evidence>
<reference evidence="3" key="1">
    <citation type="journal article" date="2019" name="Int. J. Syst. Evol. Microbiol.">
        <title>The Global Catalogue of Microorganisms (GCM) 10K type strain sequencing project: providing services to taxonomists for standard genome sequencing and annotation.</title>
        <authorList>
            <consortium name="The Broad Institute Genomics Platform"/>
            <consortium name="The Broad Institute Genome Sequencing Center for Infectious Disease"/>
            <person name="Wu L."/>
            <person name="Ma J."/>
        </authorList>
    </citation>
    <scope>NUCLEOTIDE SEQUENCE [LARGE SCALE GENOMIC DNA]</scope>
    <source>
        <strain evidence="3">JCM 17705</strain>
    </source>
</reference>
<evidence type="ECO:0000259" key="1">
    <source>
        <dbReference type="Pfam" id="PF13470"/>
    </source>
</evidence>
<name>A0ABP8G8J4_9SPHI</name>
<proteinExistence type="predicted"/>
<dbReference type="InterPro" id="IPR002716">
    <property type="entry name" value="PIN_dom"/>
</dbReference>
<dbReference type="Proteomes" id="UP001500582">
    <property type="component" value="Unassembled WGS sequence"/>
</dbReference>
<comment type="caution">
    <text evidence="2">The sequence shown here is derived from an EMBL/GenBank/DDBJ whole genome shotgun (WGS) entry which is preliminary data.</text>
</comment>
<gene>
    <name evidence="2" type="ORF">GCM10023149_18400</name>
</gene>
<dbReference type="RefSeq" id="WP_345210751.1">
    <property type="nucleotide sequence ID" value="NZ_BAABFT010000004.1"/>
</dbReference>
<dbReference type="Gene3D" id="3.40.50.1010">
    <property type="entry name" value="5'-nuclease"/>
    <property type="match status" value="1"/>
</dbReference>